<evidence type="ECO:0000256" key="4">
    <source>
        <dbReference type="ARBA" id="ARBA00022448"/>
    </source>
</evidence>
<dbReference type="SUPFAM" id="SSF103473">
    <property type="entry name" value="MFS general substrate transporter"/>
    <property type="match status" value="1"/>
</dbReference>
<dbReference type="PRINTS" id="PR01035">
    <property type="entry name" value="TCRTETA"/>
</dbReference>
<name>A0A974P0T9_9CAUL</name>
<dbReference type="Gene3D" id="1.20.1250.20">
    <property type="entry name" value="MFS general substrate transporter like domains"/>
    <property type="match status" value="1"/>
</dbReference>
<dbReference type="PANTHER" id="PTHR23504:SF15">
    <property type="entry name" value="MAJOR FACILITATOR SUPERFAMILY (MFS) PROFILE DOMAIN-CONTAINING PROTEIN"/>
    <property type="match status" value="1"/>
</dbReference>
<dbReference type="GO" id="GO:0022857">
    <property type="term" value="F:transmembrane transporter activity"/>
    <property type="evidence" value="ECO:0007669"/>
    <property type="project" value="InterPro"/>
</dbReference>
<dbReference type="PROSITE" id="PS00216">
    <property type="entry name" value="SUGAR_TRANSPORT_1"/>
    <property type="match status" value="1"/>
</dbReference>
<feature type="domain" description="Major facilitator superfamily (MFS) profile" evidence="10">
    <location>
        <begin position="40"/>
        <end position="171"/>
    </location>
</feature>
<evidence type="ECO:0000256" key="9">
    <source>
        <dbReference type="SAM" id="Phobius"/>
    </source>
</evidence>
<proteinExistence type="inferred from homology"/>
<dbReference type="InterPro" id="IPR001958">
    <property type="entry name" value="Tet-R_TetA/multi-R_MdtG-like"/>
</dbReference>
<dbReference type="PANTHER" id="PTHR23504">
    <property type="entry name" value="MAJOR FACILITATOR SUPERFAMILY DOMAIN-CONTAINING PROTEIN 10"/>
    <property type="match status" value="1"/>
</dbReference>
<organism evidence="11">
    <name type="scientific">Phenylobacterium glaciei</name>
    <dbReference type="NCBI Taxonomy" id="2803784"/>
    <lineage>
        <taxon>Bacteria</taxon>
        <taxon>Pseudomonadati</taxon>
        <taxon>Pseudomonadota</taxon>
        <taxon>Alphaproteobacteria</taxon>
        <taxon>Caulobacterales</taxon>
        <taxon>Caulobacteraceae</taxon>
        <taxon>Phenylobacterium</taxon>
    </lineage>
</organism>
<feature type="region of interest" description="Disordered" evidence="8">
    <location>
        <begin position="1"/>
        <end position="32"/>
    </location>
</feature>
<evidence type="ECO:0000256" key="2">
    <source>
        <dbReference type="ARBA" id="ARBA00004141"/>
    </source>
</evidence>
<dbReference type="GO" id="GO:0016020">
    <property type="term" value="C:membrane"/>
    <property type="evidence" value="ECO:0007669"/>
    <property type="project" value="UniProtKB-SubCell"/>
</dbReference>
<keyword evidence="7 9" id="KW-0472">Membrane</keyword>
<feature type="transmembrane region" description="Helical" evidence="9">
    <location>
        <begin position="111"/>
        <end position="137"/>
    </location>
</feature>
<gene>
    <name evidence="11" type="ORF">JKL49_18000</name>
</gene>
<evidence type="ECO:0000256" key="5">
    <source>
        <dbReference type="ARBA" id="ARBA00022692"/>
    </source>
</evidence>
<reference evidence="11" key="1">
    <citation type="submission" date="2021-01" db="EMBL/GenBank/DDBJ databases">
        <title>Genome sequence of Phenylobacterium sp. 20VBR1 isolated from a valley glaceir, Ny-Alesund, Svalbard.</title>
        <authorList>
            <person name="Thomas F.A."/>
            <person name="Krishnan K.P."/>
            <person name="Sinha R.K."/>
        </authorList>
    </citation>
    <scope>NUCLEOTIDE SEQUENCE</scope>
    <source>
        <strain evidence="11">20VBR1</strain>
    </source>
</reference>
<evidence type="ECO:0000256" key="7">
    <source>
        <dbReference type="ARBA" id="ARBA00023136"/>
    </source>
</evidence>
<comment type="subcellular location">
    <subcellularLocation>
        <location evidence="2">Membrane</location>
        <topology evidence="2">Multi-pass membrane protein</topology>
    </subcellularLocation>
</comment>
<dbReference type="InterPro" id="IPR011701">
    <property type="entry name" value="MFS"/>
</dbReference>
<feature type="compositionally biased region" description="Basic and acidic residues" evidence="8">
    <location>
        <begin position="9"/>
        <end position="21"/>
    </location>
</feature>
<keyword evidence="5 9" id="KW-0812">Transmembrane</keyword>
<evidence type="ECO:0000256" key="6">
    <source>
        <dbReference type="ARBA" id="ARBA00022989"/>
    </source>
</evidence>
<dbReference type="InterPro" id="IPR020846">
    <property type="entry name" value="MFS_dom"/>
</dbReference>
<dbReference type="PROSITE" id="PS50850">
    <property type="entry name" value="MFS"/>
    <property type="match status" value="1"/>
</dbReference>
<evidence type="ECO:0000259" key="10">
    <source>
        <dbReference type="PROSITE" id="PS50850"/>
    </source>
</evidence>
<evidence type="ECO:0000256" key="8">
    <source>
        <dbReference type="SAM" id="MobiDB-lite"/>
    </source>
</evidence>
<keyword evidence="4" id="KW-0813">Transport</keyword>
<dbReference type="AlphaFoldDB" id="A0A974P0T9"/>
<comment type="function">
    <text evidence="1">Resistance to tetracycline by an active tetracycline efflux. This is an energy-dependent process that decreases the accumulation of the antibiotic in whole cells. This protein functions as a metal-tetracycline/H(+) antiporter.</text>
</comment>
<feature type="transmembrane region" description="Helical" evidence="9">
    <location>
        <begin position="41"/>
        <end position="62"/>
    </location>
</feature>
<dbReference type="InterPro" id="IPR005829">
    <property type="entry name" value="Sugar_transporter_CS"/>
</dbReference>
<dbReference type="InterPro" id="IPR036259">
    <property type="entry name" value="MFS_trans_sf"/>
</dbReference>
<evidence type="ECO:0000256" key="1">
    <source>
        <dbReference type="ARBA" id="ARBA00003279"/>
    </source>
</evidence>
<dbReference type="EMBL" id="CP068570">
    <property type="protein sequence ID" value="QQZ49071.1"/>
    <property type="molecule type" value="Genomic_DNA"/>
</dbReference>
<comment type="similarity">
    <text evidence="3">Belongs to the major facilitator superfamily. TCR/Tet family.</text>
</comment>
<protein>
    <submittedName>
        <fullName evidence="11">MFS transporter</fullName>
    </submittedName>
</protein>
<keyword evidence="6 9" id="KW-1133">Transmembrane helix</keyword>
<accession>A0A974P0T9</accession>
<feature type="transmembrane region" description="Helical" evidence="9">
    <location>
        <begin position="77"/>
        <end position="99"/>
    </location>
</feature>
<evidence type="ECO:0000313" key="11">
    <source>
        <dbReference type="EMBL" id="QQZ49071.1"/>
    </source>
</evidence>
<dbReference type="Pfam" id="PF07690">
    <property type="entry name" value="MFS_1"/>
    <property type="match status" value="1"/>
</dbReference>
<sequence length="171" mass="18529">MRPSFPDRPGGRRFEISHDPANRPQPHTGATARTDVRKAGLPFIAITICLDVVSHTMVFPVLPRLVEELVGGQVSSAARWVGVLVAAWSVAQFFAAPVIGMLSDRFGRRPVILISIFGLSIDLAIMALAPTLAWLLLGRVLCGLTAGAQGRPWPMWPTSRRRRSGPRAMAG</sequence>
<evidence type="ECO:0000256" key="3">
    <source>
        <dbReference type="ARBA" id="ARBA00007520"/>
    </source>
</evidence>